<dbReference type="RefSeq" id="WP_146522182.1">
    <property type="nucleotide sequence ID" value="NZ_CP151726.1"/>
</dbReference>
<proteinExistence type="predicted"/>
<keyword evidence="1 3" id="KW-0378">Hydrolase</keyword>
<dbReference type="InterPro" id="IPR000086">
    <property type="entry name" value="NUDIX_hydrolase_dom"/>
</dbReference>
<dbReference type="PANTHER" id="PTHR43736">
    <property type="entry name" value="ADP-RIBOSE PYROPHOSPHATASE"/>
    <property type="match status" value="1"/>
</dbReference>
<dbReference type="InterPro" id="IPR015797">
    <property type="entry name" value="NUDIX_hydrolase-like_dom_sf"/>
</dbReference>
<gene>
    <name evidence="3" type="primary">gmm</name>
    <name evidence="3" type="ORF">Pla52n_51680</name>
</gene>
<dbReference type="Proteomes" id="UP000320176">
    <property type="component" value="Unassembled WGS sequence"/>
</dbReference>
<dbReference type="PROSITE" id="PS51462">
    <property type="entry name" value="NUDIX"/>
    <property type="match status" value="1"/>
</dbReference>
<dbReference type="Gene3D" id="3.90.79.10">
    <property type="entry name" value="Nucleoside Triphosphate Pyrophosphohydrolase"/>
    <property type="match status" value="1"/>
</dbReference>
<evidence type="ECO:0000313" key="4">
    <source>
        <dbReference type="Proteomes" id="UP000320176"/>
    </source>
</evidence>
<dbReference type="SUPFAM" id="SSF55811">
    <property type="entry name" value="Nudix"/>
    <property type="match status" value="1"/>
</dbReference>
<dbReference type="PANTHER" id="PTHR43736:SF1">
    <property type="entry name" value="DIHYDRONEOPTERIN TRIPHOSPHATE DIPHOSPHATASE"/>
    <property type="match status" value="1"/>
</dbReference>
<feature type="domain" description="Nudix hydrolase" evidence="2">
    <location>
        <begin position="39"/>
        <end position="173"/>
    </location>
</feature>
<accession>A0A5C6AHX6</accession>
<dbReference type="EMBL" id="SJPN01000006">
    <property type="protein sequence ID" value="TWT98651.1"/>
    <property type="molecule type" value="Genomic_DNA"/>
</dbReference>
<protein>
    <submittedName>
        <fullName evidence="3">GDP-mannose mannosyl hydrolase</fullName>
        <ecNumber evidence="3">3.6.1.-</ecNumber>
    </submittedName>
</protein>
<reference evidence="3 4" key="1">
    <citation type="submission" date="2019-02" db="EMBL/GenBank/DDBJ databases">
        <title>Deep-cultivation of Planctomycetes and their phenomic and genomic characterization uncovers novel biology.</title>
        <authorList>
            <person name="Wiegand S."/>
            <person name="Jogler M."/>
            <person name="Boedeker C."/>
            <person name="Pinto D."/>
            <person name="Vollmers J."/>
            <person name="Rivas-Marin E."/>
            <person name="Kohn T."/>
            <person name="Peeters S.H."/>
            <person name="Heuer A."/>
            <person name="Rast P."/>
            <person name="Oberbeckmann S."/>
            <person name="Bunk B."/>
            <person name="Jeske O."/>
            <person name="Meyerdierks A."/>
            <person name="Storesund J.E."/>
            <person name="Kallscheuer N."/>
            <person name="Luecker S."/>
            <person name="Lage O.M."/>
            <person name="Pohl T."/>
            <person name="Merkel B.J."/>
            <person name="Hornburger P."/>
            <person name="Mueller R.-W."/>
            <person name="Bruemmer F."/>
            <person name="Labrenz M."/>
            <person name="Spormann A.M."/>
            <person name="Op Den Camp H."/>
            <person name="Overmann J."/>
            <person name="Amann R."/>
            <person name="Jetten M.S.M."/>
            <person name="Mascher T."/>
            <person name="Medema M.H."/>
            <person name="Devos D.P."/>
            <person name="Kaster A.-K."/>
            <person name="Ovreas L."/>
            <person name="Rohde M."/>
            <person name="Galperin M.Y."/>
            <person name="Jogler C."/>
        </authorList>
    </citation>
    <scope>NUCLEOTIDE SEQUENCE [LARGE SCALE GENOMIC DNA]</scope>
    <source>
        <strain evidence="3 4">Pla52n</strain>
    </source>
</reference>
<dbReference type="CDD" id="cd04681">
    <property type="entry name" value="NUDIX_Hydrolase"/>
    <property type="match status" value="1"/>
</dbReference>
<dbReference type="OrthoDB" id="9786141at2"/>
<name>A0A5C6AHX6_9BACT</name>
<dbReference type="GO" id="GO:0016787">
    <property type="term" value="F:hydrolase activity"/>
    <property type="evidence" value="ECO:0007669"/>
    <property type="project" value="UniProtKB-KW"/>
</dbReference>
<evidence type="ECO:0000313" key="3">
    <source>
        <dbReference type="EMBL" id="TWT98651.1"/>
    </source>
</evidence>
<dbReference type="Pfam" id="PF00293">
    <property type="entry name" value="NUDIX"/>
    <property type="match status" value="1"/>
</dbReference>
<dbReference type="PRINTS" id="PR00502">
    <property type="entry name" value="NUDIXFAMILY"/>
</dbReference>
<keyword evidence="4" id="KW-1185">Reference proteome</keyword>
<organism evidence="3 4">
    <name type="scientific">Stieleria varia</name>
    <dbReference type="NCBI Taxonomy" id="2528005"/>
    <lineage>
        <taxon>Bacteria</taxon>
        <taxon>Pseudomonadati</taxon>
        <taxon>Planctomycetota</taxon>
        <taxon>Planctomycetia</taxon>
        <taxon>Pirellulales</taxon>
        <taxon>Pirellulaceae</taxon>
        <taxon>Stieleria</taxon>
    </lineage>
</organism>
<dbReference type="AlphaFoldDB" id="A0A5C6AHX6"/>
<dbReference type="EC" id="3.6.1.-" evidence="3"/>
<evidence type="ECO:0000259" key="2">
    <source>
        <dbReference type="PROSITE" id="PS51462"/>
    </source>
</evidence>
<sequence>MSVPIESAFQFCPRCGEANQSPASIPFRCAACGMTLFFGPVAAVGGLIVNEKGELLLVRRARNPGKGRWGLPGGFVDRGETIEQALQREVIEETQLRLVEQILLVTFPNSYDYHGVVSPVIDLFYLCRIDNDAEIKLARDELDHFVWTIPTAGHLDNMAFESNRRAIEYWLGDETPDMSRTQR</sequence>
<dbReference type="InterPro" id="IPR020476">
    <property type="entry name" value="Nudix_hydrolase"/>
</dbReference>
<comment type="caution">
    <text evidence="3">The sequence shown here is derived from an EMBL/GenBank/DDBJ whole genome shotgun (WGS) entry which is preliminary data.</text>
</comment>
<evidence type="ECO:0000256" key="1">
    <source>
        <dbReference type="ARBA" id="ARBA00022801"/>
    </source>
</evidence>